<evidence type="ECO:0000313" key="10">
    <source>
        <dbReference type="Proteomes" id="UP000321310"/>
    </source>
</evidence>
<dbReference type="Pfam" id="PF01551">
    <property type="entry name" value="Peptidase_M23"/>
    <property type="match status" value="1"/>
</dbReference>
<feature type="domain" description="M23ase beta-sheet core" evidence="7">
    <location>
        <begin position="238"/>
        <end position="333"/>
    </location>
</feature>
<dbReference type="InterPro" id="IPR040653">
    <property type="entry name" value="Csd3_N"/>
</dbReference>
<dbReference type="Pfam" id="PF18059">
    <property type="entry name" value="Csd3_N"/>
    <property type="match status" value="1"/>
</dbReference>
<dbReference type="AlphaFoldDB" id="A0A5C7DVA1"/>
<sequence>MKKIIISLLISIKLFAISSVEELSWENGKTLLDFLQDHSIPLNLYYNLDTEDKELSAEIVSGIKYQMLKDDQGELEQVLIPISDDLQIHIFKNMDNKFVLNFTPISYIKEKRTIRVSINNSAYQDVYDESGSVTLARAMVRAFKNSVNFKNVKKGDSVILIYEQKRRLGKLFGDININAALANIRGKEYSVFLYKDSYYNAQGKELENFFLTKPVKYTRISDRFTRARYHPILKRYRAHLGIDYAAPTGTPVKSAGDGIISFVGNKGGYGKVVQVKHVSGYMTLYAHLSRFAKIKRGQKVKQGQVIAYVGSTGMSTGPHLHFGLYLNNKAINPETIVKIPKSSLSGKNKEEFLKIAKDYQERLKNVGEDFKNPSKEQNVESYMEL</sequence>
<dbReference type="EMBL" id="VOWB01000048">
    <property type="protein sequence ID" value="TXE81310.1"/>
    <property type="molecule type" value="Genomic_DNA"/>
</dbReference>
<dbReference type="CDD" id="cd12797">
    <property type="entry name" value="M23_peptidase"/>
    <property type="match status" value="1"/>
</dbReference>
<keyword evidence="6" id="KW-0482">Metalloprotease</keyword>
<reference evidence="9 10" key="1">
    <citation type="submission" date="2019-07" db="EMBL/GenBank/DDBJ databases">
        <title>Rapid identification of Enteric Bacteria from Whole Genome Sequences (WGS) using Average Nucleotide Identity (ANI).</title>
        <authorList>
            <person name="Lane C."/>
        </authorList>
    </citation>
    <scope>NUCLEOTIDE SEQUENCE [LARGE SCALE GENOMIC DNA]</scope>
    <source>
        <strain evidence="9 10">2016D-0250</strain>
    </source>
</reference>
<dbReference type="InterPro" id="IPR050570">
    <property type="entry name" value="Cell_wall_metabolism_enzyme"/>
</dbReference>
<accession>A0A5C7DVA1</accession>
<dbReference type="PANTHER" id="PTHR21666:SF288">
    <property type="entry name" value="CELL DIVISION PROTEIN YTFB"/>
    <property type="match status" value="1"/>
</dbReference>
<dbReference type="GO" id="GO:0004222">
    <property type="term" value="F:metalloendopeptidase activity"/>
    <property type="evidence" value="ECO:0007669"/>
    <property type="project" value="TreeGrafter"/>
</dbReference>
<dbReference type="PANTHER" id="PTHR21666">
    <property type="entry name" value="PEPTIDASE-RELATED"/>
    <property type="match status" value="1"/>
</dbReference>
<protein>
    <submittedName>
        <fullName evidence="9">Peptidoglycan DD-metalloendopeptidase family protein</fullName>
    </submittedName>
</protein>
<keyword evidence="3" id="KW-0479">Metal-binding</keyword>
<evidence type="ECO:0000256" key="4">
    <source>
        <dbReference type="ARBA" id="ARBA00022801"/>
    </source>
</evidence>
<dbReference type="GO" id="GO:0046872">
    <property type="term" value="F:metal ion binding"/>
    <property type="evidence" value="ECO:0007669"/>
    <property type="project" value="UniProtKB-KW"/>
</dbReference>
<evidence type="ECO:0000259" key="7">
    <source>
        <dbReference type="Pfam" id="PF01551"/>
    </source>
</evidence>
<evidence type="ECO:0000259" key="8">
    <source>
        <dbReference type="Pfam" id="PF18059"/>
    </source>
</evidence>
<keyword evidence="2" id="KW-0645">Protease</keyword>
<evidence type="ECO:0000313" key="9">
    <source>
        <dbReference type="EMBL" id="TXE81310.1"/>
    </source>
</evidence>
<dbReference type="InterPro" id="IPR011055">
    <property type="entry name" value="Dup_hybrid_motif"/>
</dbReference>
<evidence type="ECO:0000256" key="3">
    <source>
        <dbReference type="ARBA" id="ARBA00022723"/>
    </source>
</evidence>
<evidence type="ECO:0000256" key="1">
    <source>
        <dbReference type="ARBA" id="ARBA00001947"/>
    </source>
</evidence>
<feature type="domain" description="Csd3 N-terminal" evidence="8">
    <location>
        <begin position="23"/>
        <end position="105"/>
    </location>
</feature>
<dbReference type="Gene3D" id="2.70.70.10">
    <property type="entry name" value="Glucose Permease (Domain IIA)"/>
    <property type="match status" value="1"/>
</dbReference>
<comment type="caution">
    <text evidence="9">The sequence shown here is derived from an EMBL/GenBank/DDBJ whole genome shotgun (WGS) entry which is preliminary data.</text>
</comment>
<gene>
    <name evidence="9" type="ORF">FPD46_05660</name>
</gene>
<dbReference type="SUPFAM" id="SSF51261">
    <property type="entry name" value="Duplicated hybrid motif"/>
    <property type="match status" value="1"/>
</dbReference>
<keyword evidence="4" id="KW-0378">Hydrolase</keyword>
<proteinExistence type="predicted"/>
<dbReference type="Gene3D" id="3.10.450.350">
    <property type="match status" value="1"/>
</dbReference>
<dbReference type="InterPro" id="IPR016047">
    <property type="entry name" value="M23ase_b-sheet_dom"/>
</dbReference>
<keyword evidence="5" id="KW-0862">Zinc</keyword>
<comment type="cofactor">
    <cofactor evidence="1">
        <name>Zn(2+)</name>
        <dbReference type="ChEBI" id="CHEBI:29105"/>
    </cofactor>
</comment>
<evidence type="ECO:0000256" key="2">
    <source>
        <dbReference type="ARBA" id="ARBA00022670"/>
    </source>
</evidence>
<organism evidence="9 10">
    <name type="scientific">Campylobacter peloridis</name>
    <dbReference type="NCBI Taxonomy" id="488546"/>
    <lineage>
        <taxon>Bacteria</taxon>
        <taxon>Pseudomonadati</taxon>
        <taxon>Campylobacterota</taxon>
        <taxon>Epsilonproteobacteria</taxon>
        <taxon>Campylobacterales</taxon>
        <taxon>Campylobacteraceae</taxon>
        <taxon>Campylobacter</taxon>
    </lineage>
</organism>
<dbReference type="GO" id="GO:0006508">
    <property type="term" value="P:proteolysis"/>
    <property type="evidence" value="ECO:0007669"/>
    <property type="project" value="UniProtKB-KW"/>
</dbReference>
<dbReference type="RefSeq" id="WP_147575707.1">
    <property type="nucleotide sequence ID" value="NZ_VOWB01000048.1"/>
</dbReference>
<evidence type="ECO:0000256" key="5">
    <source>
        <dbReference type="ARBA" id="ARBA00022833"/>
    </source>
</evidence>
<dbReference type="Proteomes" id="UP000321310">
    <property type="component" value="Unassembled WGS sequence"/>
</dbReference>
<evidence type="ECO:0000256" key="6">
    <source>
        <dbReference type="ARBA" id="ARBA00023049"/>
    </source>
</evidence>
<name>A0A5C7DVA1_9BACT</name>